<feature type="region of interest" description="Disordered" evidence="1">
    <location>
        <begin position="273"/>
        <end position="319"/>
    </location>
</feature>
<evidence type="ECO:0000259" key="3">
    <source>
        <dbReference type="Pfam" id="PF21724"/>
    </source>
</evidence>
<organism evidence="4 5">
    <name type="scientific">Pseudomonas syringae pv. japonica str. M301072</name>
    <dbReference type="NCBI Taxonomy" id="629262"/>
    <lineage>
        <taxon>Bacteria</taxon>
        <taxon>Pseudomonadati</taxon>
        <taxon>Pseudomonadota</taxon>
        <taxon>Gammaproteobacteria</taxon>
        <taxon>Pseudomonadales</taxon>
        <taxon>Pseudomonadaceae</taxon>
        <taxon>Pseudomonas</taxon>
        <taxon>Pseudomonas syringae</taxon>
    </lineage>
</organism>
<sequence>NVPKWDDIERTLDNQFNHLNQSFDQGWETAFDGWNGFTRRVSNEAALAFGSIGGTRIESVRWAMAKSSPIIQLNLMRKWASIDITEILPVLLQLVKEVAMIMGGSVAVGTLVGGAVGSLAFGAGALPGAIAGSGIGVQVGNLILLGMGLSAIAEYFYQGLPACLATLYEGIVIAWNAEEGVKPPGLDPTGASAWLIDERIDAAARQLARGQEQLVMLLLTAIVTYITRGQIKAGVVGSLDGIAVRSAKLQADMTNKQIAAWLARNEQKLLAHPELRMPESAPLRRAESPLVDDPYKKPNSKPEPEKPTKTSSDPKRSFWYKPPIEFKGNRVFQRGDLFDPDLMTTWRERGKLVRGTNLERMASGRAPIGIDGESINLHHMIQTQNGGIAELTQTFHQKYSSTIHINPNTIPSGIDRPLFNQWKTDYWRYRAETYEKSL</sequence>
<dbReference type="AlphaFoldDB" id="F3FNW8"/>
<dbReference type="InterPro" id="IPR026834">
    <property type="entry name" value="LHH"/>
</dbReference>
<reference evidence="4 5" key="1">
    <citation type="journal article" date="2011" name="PLoS Pathog.">
        <title>Dynamic evolution of pathogenicity revealed by sequencing and comparative genomics of 19 Pseudomonas syringae isolates.</title>
        <authorList>
            <person name="Baltrus D.A."/>
            <person name="Nishimura M.T."/>
            <person name="Romanchuk A."/>
            <person name="Chang J.H."/>
            <person name="Mukhtar M.S."/>
            <person name="Cherkis K."/>
            <person name="Roach J."/>
            <person name="Grant S.R."/>
            <person name="Jones C.D."/>
            <person name="Dangl J.L."/>
        </authorList>
    </citation>
    <scope>NUCLEOTIDE SEQUENCE [LARGE SCALE GENOMIC DNA]</scope>
    <source>
        <strain evidence="5">M301072PT</strain>
    </source>
</reference>
<protein>
    <submittedName>
        <fullName evidence="4">Uncharacterized protein</fullName>
    </submittedName>
</protein>
<dbReference type="PATRIC" id="fig|629262.5.peg.4021"/>
<gene>
    <name evidence="4" type="ORF">PSYJA_24178</name>
</gene>
<dbReference type="Pfam" id="PF21724">
    <property type="entry name" value="DUF6861"/>
    <property type="match status" value="1"/>
</dbReference>
<evidence type="ECO:0000256" key="1">
    <source>
        <dbReference type="SAM" id="MobiDB-lite"/>
    </source>
</evidence>
<proteinExistence type="predicted"/>
<dbReference type="Pfam" id="PF14411">
    <property type="entry name" value="LHH"/>
    <property type="match status" value="1"/>
</dbReference>
<comment type="caution">
    <text evidence="4">The sequence shown here is derived from an EMBL/GenBank/DDBJ whole genome shotgun (WGS) entry which is preliminary data.</text>
</comment>
<evidence type="ECO:0000313" key="4">
    <source>
        <dbReference type="EMBL" id="EGH31904.1"/>
    </source>
</evidence>
<dbReference type="InterPro" id="IPR049195">
    <property type="entry name" value="Tre1-like_N"/>
</dbReference>
<feature type="compositionally biased region" description="Basic and acidic residues" evidence="1">
    <location>
        <begin position="273"/>
        <end position="316"/>
    </location>
</feature>
<feature type="non-terminal residue" evidence="4">
    <location>
        <position position="1"/>
    </location>
</feature>
<feature type="domain" description="NAD(+)--protein-arginine ADP-ribosyltransferase Tre1-like N-terminal" evidence="3">
    <location>
        <begin position="60"/>
        <end position="266"/>
    </location>
</feature>
<dbReference type="Proteomes" id="UP000004471">
    <property type="component" value="Unassembled WGS sequence"/>
</dbReference>
<feature type="domain" description="LHH" evidence="2">
    <location>
        <begin position="356"/>
        <end position="432"/>
    </location>
</feature>
<dbReference type="EMBL" id="AEAH01001088">
    <property type="protein sequence ID" value="EGH31904.1"/>
    <property type="molecule type" value="Genomic_DNA"/>
</dbReference>
<evidence type="ECO:0000313" key="5">
    <source>
        <dbReference type="Proteomes" id="UP000004471"/>
    </source>
</evidence>
<name>F3FNW8_PSESX</name>
<dbReference type="HOGENOM" id="CLU_624913_0_0_6"/>
<accession>F3FNW8</accession>
<evidence type="ECO:0000259" key="2">
    <source>
        <dbReference type="Pfam" id="PF14411"/>
    </source>
</evidence>